<evidence type="ECO:0000313" key="3">
    <source>
        <dbReference type="Proteomes" id="UP000093779"/>
    </source>
</evidence>
<sequence>MELLRSPRRLTGVALAGAIVAVVAYLLMGPAFVAAENGSGALLFELVGFALFAAFAVGMVALVVGIVGILVWLLRR</sequence>
<comment type="caution">
    <text evidence="2">The sequence shown here is derived from an EMBL/GenBank/DDBJ whole genome shotgun (WGS) entry which is preliminary data.</text>
</comment>
<feature type="transmembrane region" description="Helical" evidence="1">
    <location>
        <begin position="46"/>
        <end position="74"/>
    </location>
</feature>
<proteinExistence type="predicted"/>
<evidence type="ECO:0000256" key="1">
    <source>
        <dbReference type="SAM" id="Phobius"/>
    </source>
</evidence>
<dbReference type="RefSeq" id="WP_064895697.1">
    <property type="nucleotide sequence ID" value="NZ_JBEUKP010000002.1"/>
</dbReference>
<reference evidence="2 3" key="1">
    <citation type="submission" date="2016-06" db="EMBL/GenBank/DDBJ databases">
        <authorList>
            <person name="Kjaerup R.B."/>
            <person name="Dalgaard T.S."/>
            <person name="Juul-Madsen H.R."/>
        </authorList>
    </citation>
    <scope>NUCLEOTIDE SEQUENCE [LARGE SCALE GENOMIC DNA]</scope>
    <source>
        <strain evidence="2 3">ACS1953</strain>
    </source>
</reference>
<organism evidence="2 3">
    <name type="scientific">Mycolicibacterium conceptionense</name>
    <dbReference type="NCBI Taxonomy" id="451644"/>
    <lineage>
        <taxon>Bacteria</taxon>
        <taxon>Bacillati</taxon>
        <taxon>Actinomycetota</taxon>
        <taxon>Actinomycetes</taxon>
        <taxon>Mycobacteriales</taxon>
        <taxon>Mycobacteriaceae</taxon>
        <taxon>Mycolicibacterium</taxon>
    </lineage>
</organism>
<name>A0A1A0PC52_9MYCO</name>
<evidence type="ECO:0008006" key="4">
    <source>
        <dbReference type="Google" id="ProtNLM"/>
    </source>
</evidence>
<feature type="transmembrane region" description="Helical" evidence="1">
    <location>
        <begin position="12"/>
        <end position="34"/>
    </location>
</feature>
<evidence type="ECO:0000313" key="2">
    <source>
        <dbReference type="EMBL" id="OBF23898.1"/>
    </source>
</evidence>
<keyword evidence="1" id="KW-0472">Membrane</keyword>
<keyword evidence="1" id="KW-0812">Transmembrane</keyword>
<gene>
    <name evidence="2" type="ORF">A5726_10475</name>
</gene>
<dbReference type="Proteomes" id="UP000093779">
    <property type="component" value="Unassembled WGS sequence"/>
</dbReference>
<dbReference type="EMBL" id="LZHX01000037">
    <property type="protein sequence ID" value="OBF23898.1"/>
    <property type="molecule type" value="Genomic_DNA"/>
</dbReference>
<accession>A0A1A0PC52</accession>
<dbReference type="AlphaFoldDB" id="A0A1A0PC52"/>
<protein>
    <recommendedName>
        <fullName evidence="4">Transmembrane protein</fullName>
    </recommendedName>
</protein>
<keyword evidence="1" id="KW-1133">Transmembrane helix</keyword>